<comment type="caution">
    <text evidence="1">The sequence shown here is derived from an EMBL/GenBank/DDBJ whole genome shotgun (WGS) entry which is preliminary data.</text>
</comment>
<accession>A0A7Z1MHY9</accession>
<dbReference type="AlphaFoldDB" id="A0A7Z1MHY9"/>
<reference evidence="1" key="1">
    <citation type="submission" date="2016-07" db="EMBL/GenBank/DDBJ databases">
        <authorList>
            <person name="Kauffman K."/>
            <person name="Arevalo P."/>
            <person name="Polz M.F."/>
        </authorList>
    </citation>
    <scope>NUCLEOTIDE SEQUENCE</scope>
    <source>
        <strain evidence="1">10N.222.46.E12</strain>
    </source>
</reference>
<name>A0A7Z1MHY9_9VIBR</name>
<reference evidence="1" key="2">
    <citation type="journal article" date="2018" name="Nature">
        <title>A major lineage of non-tailed dsDNA viruses as unrecognized killers of marine bacteria.</title>
        <authorList>
            <person name="Kauffman K.M."/>
            <person name="Hussain F.A."/>
            <person name="Yang J."/>
            <person name="Arevalo P."/>
            <person name="Brown J.M."/>
            <person name="Chang W.K."/>
            <person name="VanInsberghe D."/>
            <person name="Elsherbini J."/>
            <person name="Sharma R.S."/>
            <person name="Cutler M.B."/>
            <person name="Kelly L."/>
            <person name="Polz M.F."/>
        </authorList>
    </citation>
    <scope>NUCLEOTIDE SEQUENCE</scope>
    <source>
        <strain evidence="1">10N.222.46.E12</strain>
    </source>
</reference>
<sequence length="81" mass="8986">MRNRMKTLLFKTGPMINQKTKMGLYFLLGWGIGLLTGVSVGINQKLFINLITEQPPVVMSPSYIDAVLVVPAITTENFADE</sequence>
<dbReference type="RefSeq" id="WP_102332186.1">
    <property type="nucleotide sequence ID" value="NZ_CP170594.1"/>
</dbReference>
<protein>
    <submittedName>
        <fullName evidence="1">Uncharacterized protein</fullName>
    </submittedName>
</protein>
<evidence type="ECO:0000313" key="1">
    <source>
        <dbReference type="EMBL" id="PMP28036.1"/>
    </source>
</evidence>
<proteinExistence type="predicted"/>
<organism evidence="1">
    <name type="scientific">Vibrio cyclitrophicus</name>
    <dbReference type="NCBI Taxonomy" id="47951"/>
    <lineage>
        <taxon>Bacteria</taxon>
        <taxon>Pseudomonadati</taxon>
        <taxon>Pseudomonadota</taxon>
        <taxon>Gammaproteobacteria</taxon>
        <taxon>Vibrionales</taxon>
        <taxon>Vibrionaceae</taxon>
        <taxon>Vibrio</taxon>
    </lineage>
</organism>
<gene>
    <name evidence="1" type="ORF">BCS90_20305</name>
</gene>
<dbReference type="EMBL" id="MDBS01000033">
    <property type="protein sequence ID" value="PMP28036.1"/>
    <property type="molecule type" value="Genomic_DNA"/>
</dbReference>